<dbReference type="PRINTS" id="PR01607">
    <property type="entry name" value="APYRASEFAMLY"/>
</dbReference>
<dbReference type="InterPro" id="IPR006179">
    <property type="entry name" value="5_nucleotidase/apyrase"/>
</dbReference>
<dbReference type="AlphaFoldDB" id="A3IQL2"/>
<dbReference type="InterPro" id="IPR004843">
    <property type="entry name" value="Calcineurin-like_PHP"/>
</dbReference>
<dbReference type="PANTHER" id="PTHR11575">
    <property type="entry name" value="5'-NUCLEOTIDASE-RELATED"/>
    <property type="match status" value="1"/>
</dbReference>
<keyword evidence="2" id="KW-0378">Hydrolase</keyword>
<dbReference type="InterPro" id="IPR029052">
    <property type="entry name" value="Metallo-depent_PP-like"/>
</dbReference>
<dbReference type="GO" id="GO:0000166">
    <property type="term" value="F:nucleotide binding"/>
    <property type="evidence" value="ECO:0007669"/>
    <property type="project" value="UniProtKB-KW"/>
</dbReference>
<sequence>MAKSPFFQSRRTFVKNSLMASSTFLSIDALGAIAKTPNKQVFSILHTNDLHSNVVGVGPLRDYTPLTLRDDQTKGGYSRLAALITQRKAELQKLGPVLVLDAGDFSMGTAVAAACRELGAELQLMGRMGYDATTFGNHEFDLGPDGLGKAITKAHSGGKIPAILAANTDITAQSERLLDLQRLAQEGVIKPYKIIERGGLRFGIFGIIGYDAFKYTADSEGIIFTDPIKTTQTLVQQLKQQEKVDVAIALSHGGLVRGKSGKFDQGEDLDLLKAIPDLDIVIGGHTHTELLDPLLVGDRPAVQTGKYGENLGELIISLENNKIKVESYRLIPIDDTIQGDKAIQAQVKHFLQEAGKVAFASRGYETTQPLVTISEDWPMNYTDVESGTPLANVVTDALRQATGSQIAFTANGLIRAGLIKGNAGGVQTVYDVFALAPLGSGIIDSTAGSALVTGYFTAAELKNILEFFLIDDPNHPGEYFPRISGLRAYYDPKRPRFEKVTALELGDFDQGYHPIDVESPTLYSFTTSLYAGVIIAAIPKLTKGALSLQPKKADGSPLISRIEAIADPRNSTSPYVLSNQTNLDTSMTAVDASKEEIKEWQGIMDYFVSLPDKNPEGISVLVKSDRVKEVRVIKI</sequence>
<organism evidence="5 6">
    <name type="scientific">Crocosphaera chwakensis CCY0110</name>
    <dbReference type="NCBI Taxonomy" id="391612"/>
    <lineage>
        <taxon>Bacteria</taxon>
        <taxon>Bacillati</taxon>
        <taxon>Cyanobacteriota</taxon>
        <taxon>Cyanophyceae</taxon>
        <taxon>Oscillatoriophycideae</taxon>
        <taxon>Chroococcales</taxon>
        <taxon>Aphanothecaceae</taxon>
        <taxon>Crocosphaera</taxon>
        <taxon>Crocosphaera chwakensis</taxon>
    </lineage>
</organism>
<dbReference type="GO" id="GO:0009166">
    <property type="term" value="P:nucleotide catabolic process"/>
    <property type="evidence" value="ECO:0007669"/>
    <property type="project" value="InterPro"/>
</dbReference>
<dbReference type="Proteomes" id="UP000003781">
    <property type="component" value="Unassembled WGS sequence"/>
</dbReference>
<keyword evidence="6" id="KW-1185">Reference proteome</keyword>
<dbReference type="Gene3D" id="3.60.21.10">
    <property type="match status" value="1"/>
</dbReference>
<name>A3IQL2_9CHRO</name>
<dbReference type="InterPro" id="IPR036907">
    <property type="entry name" value="5'-Nucleotdase_C_sf"/>
</dbReference>
<evidence type="ECO:0000313" key="5">
    <source>
        <dbReference type="EMBL" id="EAZ91287.1"/>
    </source>
</evidence>
<proteinExistence type="inferred from homology"/>
<accession>A3IQL2</accession>
<evidence type="ECO:0000256" key="2">
    <source>
        <dbReference type="RuleBase" id="RU362119"/>
    </source>
</evidence>
<evidence type="ECO:0000256" key="1">
    <source>
        <dbReference type="ARBA" id="ARBA00022729"/>
    </source>
</evidence>
<dbReference type="GO" id="GO:0030288">
    <property type="term" value="C:outer membrane-bounded periplasmic space"/>
    <property type="evidence" value="ECO:0007669"/>
    <property type="project" value="TreeGrafter"/>
</dbReference>
<feature type="domain" description="Calcineurin-like phosphoesterase" evidence="3">
    <location>
        <begin position="43"/>
        <end position="288"/>
    </location>
</feature>
<evidence type="ECO:0000259" key="3">
    <source>
        <dbReference type="Pfam" id="PF00149"/>
    </source>
</evidence>
<dbReference type="Pfam" id="PF02872">
    <property type="entry name" value="5_nucleotid_C"/>
    <property type="match status" value="1"/>
</dbReference>
<evidence type="ECO:0000259" key="4">
    <source>
        <dbReference type="Pfam" id="PF02872"/>
    </source>
</evidence>
<keyword evidence="1" id="KW-0732">Signal</keyword>
<dbReference type="PANTHER" id="PTHR11575:SF24">
    <property type="entry name" value="5'-NUCLEOTIDASE"/>
    <property type="match status" value="1"/>
</dbReference>
<dbReference type="Gene3D" id="3.90.780.10">
    <property type="entry name" value="5'-Nucleotidase, C-terminal domain"/>
    <property type="match status" value="1"/>
</dbReference>
<dbReference type="Pfam" id="PF00149">
    <property type="entry name" value="Metallophos"/>
    <property type="match status" value="1"/>
</dbReference>
<reference evidence="5 6" key="1">
    <citation type="submission" date="2007-03" db="EMBL/GenBank/DDBJ databases">
        <authorList>
            <person name="Stal L."/>
            <person name="Ferriera S."/>
            <person name="Johnson J."/>
            <person name="Kravitz S."/>
            <person name="Beeson K."/>
            <person name="Sutton G."/>
            <person name="Rogers Y.-H."/>
            <person name="Friedman R."/>
            <person name="Frazier M."/>
            <person name="Venter J.C."/>
        </authorList>
    </citation>
    <scope>NUCLEOTIDE SEQUENCE [LARGE SCALE GENOMIC DNA]</scope>
    <source>
        <strain evidence="5 6">CCY0110</strain>
    </source>
</reference>
<dbReference type="CDD" id="cd00845">
    <property type="entry name" value="MPP_UshA_N_like"/>
    <property type="match status" value="1"/>
</dbReference>
<dbReference type="EMBL" id="AAXW01000015">
    <property type="protein sequence ID" value="EAZ91287.1"/>
    <property type="molecule type" value="Genomic_DNA"/>
</dbReference>
<keyword evidence="2" id="KW-0547">Nucleotide-binding</keyword>
<comment type="similarity">
    <text evidence="2">Belongs to the 5'-nucleotidase family.</text>
</comment>
<protein>
    <submittedName>
        <fullName evidence="5">5'-nucleotidase (Nt5)</fullName>
    </submittedName>
</protein>
<feature type="domain" description="5'-Nucleotidase C-terminal" evidence="4">
    <location>
        <begin position="385"/>
        <end position="516"/>
    </location>
</feature>
<dbReference type="GO" id="GO:0016787">
    <property type="term" value="F:hydrolase activity"/>
    <property type="evidence" value="ECO:0007669"/>
    <property type="project" value="UniProtKB-KW"/>
</dbReference>
<dbReference type="InterPro" id="IPR008334">
    <property type="entry name" value="5'-Nucleotdase_C"/>
</dbReference>
<dbReference type="eggNOG" id="COG0737">
    <property type="taxonomic scope" value="Bacteria"/>
</dbReference>
<evidence type="ECO:0000313" key="6">
    <source>
        <dbReference type="Proteomes" id="UP000003781"/>
    </source>
</evidence>
<dbReference type="SUPFAM" id="SSF55816">
    <property type="entry name" value="5'-nucleotidase (syn. UDP-sugar hydrolase), C-terminal domain"/>
    <property type="match status" value="1"/>
</dbReference>
<gene>
    <name evidence="5" type="ORF">CY0110_11707</name>
</gene>
<comment type="caution">
    <text evidence="5">The sequence shown here is derived from an EMBL/GenBank/DDBJ whole genome shotgun (WGS) entry which is preliminary data.</text>
</comment>
<dbReference type="SUPFAM" id="SSF56300">
    <property type="entry name" value="Metallo-dependent phosphatases"/>
    <property type="match status" value="1"/>
</dbReference>